<evidence type="ECO:0000313" key="2">
    <source>
        <dbReference type="Proteomes" id="UP001285441"/>
    </source>
</evidence>
<protein>
    <submittedName>
        <fullName evidence="1">Uncharacterized protein</fullName>
    </submittedName>
</protein>
<reference evidence="1" key="1">
    <citation type="journal article" date="2023" name="Mol. Phylogenet. Evol.">
        <title>Genome-scale phylogeny and comparative genomics of the fungal order Sordariales.</title>
        <authorList>
            <person name="Hensen N."/>
            <person name="Bonometti L."/>
            <person name="Westerberg I."/>
            <person name="Brannstrom I.O."/>
            <person name="Guillou S."/>
            <person name="Cros-Aarteil S."/>
            <person name="Calhoun S."/>
            <person name="Haridas S."/>
            <person name="Kuo A."/>
            <person name="Mondo S."/>
            <person name="Pangilinan J."/>
            <person name="Riley R."/>
            <person name="LaButti K."/>
            <person name="Andreopoulos B."/>
            <person name="Lipzen A."/>
            <person name="Chen C."/>
            <person name="Yan M."/>
            <person name="Daum C."/>
            <person name="Ng V."/>
            <person name="Clum A."/>
            <person name="Steindorff A."/>
            <person name="Ohm R.A."/>
            <person name="Martin F."/>
            <person name="Silar P."/>
            <person name="Natvig D.O."/>
            <person name="Lalanne C."/>
            <person name="Gautier V."/>
            <person name="Ament-Velasquez S.L."/>
            <person name="Kruys A."/>
            <person name="Hutchinson M.I."/>
            <person name="Powell A.J."/>
            <person name="Barry K."/>
            <person name="Miller A.N."/>
            <person name="Grigoriev I.V."/>
            <person name="Debuchy R."/>
            <person name="Gladieux P."/>
            <person name="Hiltunen Thoren M."/>
            <person name="Johannesson H."/>
        </authorList>
    </citation>
    <scope>NUCLEOTIDE SEQUENCE</scope>
    <source>
        <strain evidence="1">CBS 232.78</strain>
    </source>
</reference>
<organism evidence="1 2">
    <name type="scientific">Podospora didyma</name>
    <dbReference type="NCBI Taxonomy" id="330526"/>
    <lineage>
        <taxon>Eukaryota</taxon>
        <taxon>Fungi</taxon>
        <taxon>Dikarya</taxon>
        <taxon>Ascomycota</taxon>
        <taxon>Pezizomycotina</taxon>
        <taxon>Sordariomycetes</taxon>
        <taxon>Sordariomycetidae</taxon>
        <taxon>Sordariales</taxon>
        <taxon>Podosporaceae</taxon>
        <taxon>Podospora</taxon>
    </lineage>
</organism>
<comment type="caution">
    <text evidence="1">The sequence shown here is derived from an EMBL/GenBank/DDBJ whole genome shotgun (WGS) entry which is preliminary data.</text>
</comment>
<dbReference type="Proteomes" id="UP001285441">
    <property type="component" value="Unassembled WGS sequence"/>
</dbReference>
<keyword evidence="2" id="KW-1185">Reference proteome</keyword>
<name>A0AAE0P4W5_9PEZI</name>
<sequence length="343" mass="37893">MPSLPLQAKIAIRDKWENGDALQSSLKNLAAIIGLPVVIEPEWHLLLAELDTFYGGDRALLVTSIVNCVVDWTTAISEIIEDDSLESWTELLLEAVSGRVLIFLEVSDKNTSKMSTSWSEARQGFIITLPKKQLDRSDELLPTFRGNLLACFGGGGVKDESALEQSHTTEAEAEDDWANVVKVEASGKVVEEPTRAVQEATATTTRVKTKTLPKLESLPRPDELFKKAPYYLTIGGSSDEIHVEGSHSPSLKLLADYLTRWCRVNHQDSRKPPAVQVILKQSAFALGEWYDLVVLTTKETRYSLSSHVSVATVAAFVEGVLEYDRISTQGGSLMFRRDVAFQA</sequence>
<evidence type="ECO:0000313" key="1">
    <source>
        <dbReference type="EMBL" id="KAK3393361.1"/>
    </source>
</evidence>
<accession>A0AAE0P4W5</accession>
<reference evidence="1" key="2">
    <citation type="submission" date="2023-06" db="EMBL/GenBank/DDBJ databases">
        <authorList>
            <consortium name="Lawrence Berkeley National Laboratory"/>
            <person name="Haridas S."/>
            <person name="Hensen N."/>
            <person name="Bonometti L."/>
            <person name="Westerberg I."/>
            <person name="Brannstrom I.O."/>
            <person name="Guillou S."/>
            <person name="Cros-Aarteil S."/>
            <person name="Calhoun S."/>
            <person name="Kuo A."/>
            <person name="Mondo S."/>
            <person name="Pangilinan J."/>
            <person name="Riley R."/>
            <person name="LaButti K."/>
            <person name="Andreopoulos B."/>
            <person name="Lipzen A."/>
            <person name="Chen C."/>
            <person name="Yanf M."/>
            <person name="Daum C."/>
            <person name="Ng V."/>
            <person name="Clum A."/>
            <person name="Steindorff A."/>
            <person name="Ohm R."/>
            <person name="Martin F."/>
            <person name="Silar P."/>
            <person name="Natvig D."/>
            <person name="Lalanne C."/>
            <person name="Gautier V."/>
            <person name="Ament-velasquez S.L."/>
            <person name="Kruys A."/>
            <person name="Hutchinson M.I."/>
            <person name="Powell A.J."/>
            <person name="Barry K."/>
            <person name="Miller A.N."/>
            <person name="Grigoriev I.V."/>
            <person name="Debuchy R."/>
            <person name="Gladieux P."/>
            <person name="Thoren M.H."/>
            <person name="Johannesson H."/>
        </authorList>
    </citation>
    <scope>NUCLEOTIDE SEQUENCE</scope>
    <source>
        <strain evidence="1">CBS 232.78</strain>
    </source>
</reference>
<gene>
    <name evidence="1" type="ORF">B0H63DRAFT_406551</name>
</gene>
<dbReference type="AlphaFoldDB" id="A0AAE0P4W5"/>
<dbReference type="EMBL" id="JAULSW010000001">
    <property type="protein sequence ID" value="KAK3393361.1"/>
    <property type="molecule type" value="Genomic_DNA"/>
</dbReference>
<proteinExistence type="predicted"/>